<proteinExistence type="predicted"/>
<evidence type="ECO:0000259" key="3">
    <source>
        <dbReference type="PROSITE" id="PS50158"/>
    </source>
</evidence>
<dbReference type="InterPro" id="IPR001878">
    <property type="entry name" value="Znf_CCHC"/>
</dbReference>
<evidence type="ECO:0000256" key="1">
    <source>
        <dbReference type="PROSITE-ProRule" id="PRU00047"/>
    </source>
</evidence>
<dbReference type="SMART" id="SM00343">
    <property type="entry name" value="ZnF_C2HC"/>
    <property type="match status" value="1"/>
</dbReference>
<dbReference type="EMBL" id="JACXVP010000008">
    <property type="protein sequence ID" value="KAG5590569.1"/>
    <property type="molecule type" value="Genomic_DNA"/>
</dbReference>
<dbReference type="PROSITE" id="PS50158">
    <property type="entry name" value="ZF_CCHC"/>
    <property type="match status" value="1"/>
</dbReference>
<dbReference type="PANTHER" id="PTHR33054:SF12">
    <property type="entry name" value="ZINC KNUCKLE FAMILY PROTEIN"/>
    <property type="match status" value="1"/>
</dbReference>
<dbReference type="SUPFAM" id="SSF57756">
    <property type="entry name" value="Retrovirus zinc finger-like domains"/>
    <property type="match status" value="1"/>
</dbReference>
<dbReference type="GO" id="GO:0008270">
    <property type="term" value="F:zinc ion binding"/>
    <property type="evidence" value="ECO:0007669"/>
    <property type="project" value="UniProtKB-KW"/>
</dbReference>
<dbReference type="PANTHER" id="PTHR33054">
    <property type="entry name" value="CCHC-TYPE DOMAIN-CONTAINING PROTEIN"/>
    <property type="match status" value="1"/>
</dbReference>
<dbReference type="InterPro" id="IPR036875">
    <property type="entry name" value="Znf_CCHC_sf"/>
</dbReference>
<feature type="region of interest" description="Disordered" evidence="2">
    <location>
        <begin position="175"/>
        <end position="216"/>
    </location>
</feature>
<dbReference type="AlphaFoldDB" id="A0A9J5XQT8"/>
<keyword evidence="5" id="KW-1185">Reference proteome</keyword>
<protein>
    <recommendedName>
        <fullName evidence="3">CCHC-type domain-containing protein</fullName>
    </recommendedName>
</protein>
<comment type="caution">
    <text evidence="4">The sequence shown here is derived from an EMBL/GenBank/DDBJ whole genome shotgun (WGS) entry which is preliminary data.</text>
</comment>
<feature type="compositionally biased region" description="Basic residues" evidence="2">
    <location>
        <begin position="189"/>
        <end position="201"/>
    </location>
</feature>
<feature type="compositionally biased region" description="Basic and acidic residues" evidence="2">
    <location>
        <begin position="178"/>
        <end position="187"/>
    </location>
</feature>
<dbReference type="Proteomes" id="UP000824120">
    <property type="component" value="Chromosome 8"/>
</dbReference>
<sequence>MEPFLNSDESGNIIKVVYLPQAPFILPNNKGFYMSTEAKVAAINAKAANEGIDNLGFTLVKIEKTQFTNQYETVHSLPNGLRCRHLGEFRWYKDTYVSRVMELPENGLEHWKAKFIDGLPPFTYTYGKLIEACTQEGINLCNELKLSMQLKIDKLRERSQLIDFRVQFGLPDAGKQTKHIDSRDSNLKKPYRKKRSRRRSRKEREEQRTHRKSNRFTKNRFRRELTKIKCYKCDEFGHIAPNCRLDKLETLELEEDMHDKIYSFLYTSGSESDYDNDNYSESCSETDKPETSDMNFNFITFDNVIGLLKEVTDNTLREKIIQLAANNKASSSNVVERSKNEFEYSAPYSLSELYPLIILGTPFINSLYPYTSINAKGFSATYKDQNISYAFVTDPISRDINALINMKQKHFLVNTDAQSVKYMFDKDFKHDAFKLMIEPPWVNKGRGNGNNPQGRGRYSPSSSRSSYGSSSNSSIIQKGGMHLFNLNSKAQEATSSVHLEDILENNPLYAQLHE</sequence>
<name>A0A9J5XQT8_SOLCO</name>
<organism evidence="4 5">
    <name type="scientific">Solanum commersonii</name>
    <name type="common">Commerson's wild potato</name>
    <name type="synonym">Commerson's nightshade</name>
    <dbReference type="NCBI Taxonomy" id="4109"/>
    <lineage>
        <taxon>Eukaryota</taxon>
        <taxon>Viridiplantae</taxon>
        <taxon>Streptophyta</taxon>
        <taxon>Embryophyta</taxon>
        <taxon>Tracheophyta</taxon>
        <taxon>Spermatophyta</taxon>
        <taxon>Magnoliopsida</taxon>
        <taxon>eudicotyledons</taxon>
        <taxon>Gunneridae</taxon>
        <taxon>Pentapetalae</taxon>
        <taxon>asterids</taxon>
        <taxon>lamiids</taxon>
        <taxon>Solanales</taxon>
        <taxon>Solanaceae</taxon>
        <taxon>Solanoideae</taxon>
        <taxon>Solaneae</taxon>
        <taxon>Solanum</taxon>
    </lineage>
</organism>
<evidence type="ECO:0000256" key="2">
    <source>
        <dbReference type="SAM" id="MobiDB-lite"/>
    </source>
</evidence>
<dbReference type="Pfam" id="PF00098">
    <property type="entry name" value="zf-CCHC"/>
    <property type="match status" value="1"/>
</dbReference>
<accession>A0A9J5XQT8</accession>
<keyword evidence="1" id="KW-0863">Zinc-finger</keyword>
<feature type="region of interest" description="Disordered" evidence="2">
    <location>
        <begin position="444"/>
        <end position="474"/>
    </location>
</feature>
<gene>
    <name evidence="4" type="ORF">H5410_041083</name>
</gene>
<evidence type="ECO:0000313" key="5">
    <source>
        <dbReference type="Proteomes" id="UP000824120"/>
    </source>
</evidence>
<reference evidence="4 5" key="1">
    <citation type="submission" date="2020-09" db="EMBL/GenBank/DDBJ databases">
        <title>De no assembly of potato wild relative species, Solanum commersonii.</title>
        <authorList>
            <person name="Cho K."/>
        </authorList>
    </citation>
    <scope>NUCLEOTIDE SEQUENCE [LARGE SCALE GENOMIC DNA]</scope>
    <source>
        <strain evidence="4">LZ3.2</strain>
        <tissue evidence="4">Leaf</tissue>
    </source>
</reference>
<evidence type="ECO:0000313" key="4">
    <source>
        <dbReference type="EMBL" id="KAG5590569.1"/>
    </source>
</evidence>
<keyword evidence="1" id="KW-0862">Zinc</keyword>
<feature type="compositionally biased region" description="Low complexity" evidence="2">
    <location>
        <begin position="449"/>
        <end position="474"/>
    </location>
</feature>
<keyword evidence="1" id="KW-0479">Metal-binding</keyword>
<feature type="domain" description="CCHC-type" evidence="3">
    <location>
        <begin position="229"/>
        <end position="244"/>
    </location>
</feature>
<dbReference type="OrthoDB" id="1304033at2759"/>
<dbReference type="GO" id="GO:0003676">
    <property type="term" value="F:nucleic acid binding"/>
    <property type="evidence" value="ECO:0007669"/>
    <property type="project" value="InterPro"/>
</dbReference>
<dbReference type="Gene3D" id="4.10.60.10">
    <property type="entry name" value="Zinc finger, CCHC-type"/>
    <property type="match status" value="1"/>
</dbReference>